<feature type="compositionally biased region" description="Polar residues" evidence="5">
    <location>
        <begin position="724"/>
        <end position="733"/>
    </location>
</feature>
<dbReference type="PROSITE" id="PS50089">
    <property type="entry name" value="ZF_RING_2"/>
    <property type="match status" value="1"/>
</dbReference>
<keyword evidence="1" id="KW-0479">Metal-binding</keyword>
<feature type="compositionally biased region" description="Pro residues" evidence="5">
    <location>
        <begin position="543"/>
        <end position="558"/>
    </location>
</feature>
<dbReference type="SMART" id="SM00184">
    <property type="entry name" value="RING"/>
    <property type="match status" value="1"/>
</dbReference>
<evidence type="ECO:0000259" key="6">
    <source>
        <dbReference type="PROSITE" id="PS50089"/>
    </source>
</evidence>
<evidence type="ECO:0000313" key="7">
    <source>
        <dbReference type="EMBL" id="KAF5339822.1"/>
    </source>
</evidence>
<dbReference type="OrthoDB" id="6105938at2759"/>
<dbReference type="Pfam" id="PF14634">
    <property type="entry name" value="zf-RING_5"/>
    <property type="match status" value="1"/>
</dbReference>
<feature type="region of interest" description="Disordered" evidence="5">
    <location>
        <begin position="910"/>
        <end position="945"/>
    </location>
</feature>
<dbReference type="SUPFAM" id="SSF57850">
    <property type="entry name" value="RING/U-box"/>
    <property type="match status" value="1"/>
</dbReference>
<feature type="domain" description="RING-type" evidence="6">
    <location>
        <begin position="10"/>
        <end position="51"/>
    </location>
</feature>
<feature type="region of interest" description="Disordered" evidence="5">
    <location>
        <begin position="203"/>
        <end position="293"/>
    </location>
</feature>
<name>A0A8H5FKD9_9AGAR</name>
<feature type="region of interest" description="Disordered" evidence="5">
    <location>
        <begin position="590"/>
        <end position="618"/>
    </location>
</feature>
<reference evidence="7 8" key="1">
    <citation type="journal article" date="2020" name="ISME J.">
        <title>Uncovering the hidden diversity of litter-decomposition mechanisms in mushroom-forming fungi.</title>
        <authorList>
            <person name="Floudas D."/>
            <person name="Bentzer J."/>
            <person name="Ahren D."/>
            <person name="Johansson T."/>
            <person name="Persson P."/>
            <person name="Tunlid A."/>
        </authorList>
    </citation>
    <scope>NUCLEOTIDE SEQUENCE [LARGE SCALE GENOMIC DNA]</scope>
    <source>
        <strain evidence="7 8">CBS 175.51</strain>
    </source>
</reference>
<dbReference type="PROSITE" id="PS00518">
    <property type="entry name" value="ZF_RING_1"/>
    <property type="match status" value="1"/>
</dbReference>
<dbReference type="InterPro" id="IPR001841">
    <property type="entry name" value="Znf_RING"/>
</dbReference>
<keyword evidence="3" id="KW-0862">Zinc</keyword>
<gene>
    <name evidence="7" type="ORF">D9611_009140</name>
</gene>
<dbReference type="PANTHER" id="PTHR23327">
    <property type="entry name" value="RING FINGER PROTEIN 127"/>
    <property type="match status" value="1"/>
</dbReference>
<organism evidence="7 8">
    <name type="scientific">Ephemerocybe angulata</name>
    <dbReference type="NCBI Taxonomy" id="980116"/>
    <lineage>
        <taxon>Eukaryota</taxon>
        <taxon>Fungi</taxon>
        <taxon>Dikarya</taxon>
        <taxon>Basidiomycota</taxon>
        <taxon>Agaricomycotina</taxon>
        <taxon>Agaricomycetes</taxon>
        <taxon>Agaricomycetidae</taxon>
        <taxon>Agaricales</taxon>
        <taxon>Agaricineae</taxon>
        <taxon>Psathyrellaceae</taxon>
        <taxon>Ephemerocybe</taxon>
    </lineage>
</organism>
<keyword evidence="8" id="KW-1185">Reference proteome</keyword>
<keyword evidence="2 4" id="KW-0863">Zinc-finger</keyword>
<feature type="compositionally biased region" description="Acidic residues" evidence="5">
    <location>
        <begin position="657"/>
        <end position="673"/>
    </location>
</feature>
<dbReference type="EMBL" id="JAACJK010000006">
    <property type="protein sequence ID" value="KAF5339822.1"/>
    <property type="molecule type" value="Genomic_DNA"/>
</dbReference>
<evidence type="ECO:0000256" key="5">
    <source>
        <dbReference type="SAM" id="MobiDB-lite"/>
    </source>
</evidence>
<dbReference type="GO" id="GO:0008270">
    <property type="term" value="F:zinc ion binding"/>
    <property type="evidence" value="ECO:0007669"/>
    <property type="project" value="UniProtKB-KW"/>
</dbReference>
<evidence type="ECO:0000313" key="8">
    <source>
        <dbReference type="Proteomes" id="UP000541558"/>
    </source>
</evidence>
<feature type="region of interest" description="Disordered" evidence="5">
    <location>
        <begin position="644"/>
        <end position="884"/>
    </location>
</feature>
<protein>
    <recommendedName>
        <fullName evidence="6">RING-type domain-containing protein</fullName>
    </recommendedName>
</protein>
<feature type="region of interest" description="Disordered" evidence="5">
    <location>
        <begin position="414"/>
        <end position="572"/>
    </location>
</feature>
<dbReference type="InterPro" id="IPR013083">
    <property type="entry name" value="Znf_RING/FYVE/PHD"/>
</dbReference>
<feature type="compositionally biased region" description="Polar residues" evidence="5">
    <location>
        <begin position="600"/>
        <end position="611"/>
    </location>
</feature>
<feature type="compositionally biased region" description="Basic and acidic residues" evidence="5">
    <location>
        <begin position="446"/>
        <end position="473"/>
    </location>
</feature>
<evidence type="ECO:0000256" key="1">
    <source>
        <dbReference type="ARBA" id="ARBA00022723"/>
    </source>
</evidence>
<accession>A0A8H5FKD9</accession>
<evidence type="ECO:0000256" key="4">
    <source>
        <dbReference type="PROSITE-ProRule" id="PRU00175"/>
    </source>
</evidence>
<dbReference type="InterPro" id="IPR017907">
    <property type="entry name" value="Znf_RING_CS"/>
</dbReference>
<evidence type="ECO:0000256" key="2">
    <source>
        <dbReference type="ARBA" id="ARBA00022771"/>
    </source>
</evidence>
<proteinExistence type="predicted"/>
<dbReference type="Proteomes" id="UP000541558">
    <property type="component" value="Unassembled WGS sequence"/>
</dbReference>
<dbReference type="AlphaFoldDB" id="A0A8H5FKD9"/>
<feature type="compositionally biased region" description="Basic and acidic residues" evidence="5">
    <location>
        <begin position="267"/>
        <end position="283"/>
    </location>
</feature>
<dbReference type="CDD" id="cd16449">
    <property type="entry name" value="RING-HC"/>
    <property type="match status" value="1"/>
</dbReference>
<evidence type="ECO:0000256" key="3">
    <source>
        <dbReference type="ARBA" id="ARBA00022833"/>
    </source>
</evidence>
<feature type="compositionally biased region" description="Low complexity" evidence="5">
    <location>
        <begin position="223"/>
        <end position="238"/>
    </location>
</feature>
<feature type="compositionally biased region" description="Basic residues" evidence="5">
    <location>
        <begin position="789"/>
        <end position="805"/>
    </location>
</feature>
<comment type="caution">
    <text evidence="7">The sequence shown here is derived from an EMBL/GenBank/DDBJ whole genome shotgun (WGS) entry which is preliminary data.</text>
</comment>
<feature type="region of interest" description="Disordered" evidence="5">
    <location>
        <begin position="321"/>
        <end position="351"/>
    </location>
</feature>
<feature type="compositionally biased region" description="Low complexity" evidence="5">
    <location>
        <begin position="772"/>
        <end position="781"/>
    </location>
</feature>
<feature type="compositionally biased region" description="Polar residues" evidence="5">
    <location>
        <begin position="810"/>
        <end position="822"/>
    </location>
</feature>
<dbReference type="Gene3D" id="3.30.40.10">
    <property type="entry name" value="Zinc/RING finger domain, C3HC4 (zinc finger)"/>
    <property type="match status" value="1"/>
</dbReference>
<sequence>MFVLHPSSRCDVCLEPFDWETDMAPYAIPCGHVFCKTCLESVTPPKCPMCRKNFSLNVMKKLHVDRPEGVEDPRESDLLHRVVMVFDAGEEQRLELMAEIDTWLANKQPDAAQPLRKAREAVDKYREFKEMGIEGKREVSLLKRDLREKERVMEAEKERTAAIEMNLIERSRELQSTHWHTPDRQVDAAQGEIEHLRAEVQRRTSLKNPLPPPPQPISLDRYAGFGPSQAGSSSQAGQWYNDHGRSMYLPSRGPIPANGTPYHRPRHLDDERENQGHESNGVRKDRKGKGRDPVDAANEVYRAAYGPPPLYQAPQSAPLIHEGPKPPKSGIIPGASPKSKFVPPDPDTELRERGFGHAYTVEAPEVPAELHNRAFDPARDAADPYSVLASAIPEYVNGFNQGYANGLEVVQRAIPSSSRTRESEAEGANSESDRERQERRAKRRREREEKKERHRQRELERERREHRARRDGEQAPNPHRNRPESGEYPSSSSRPHRASDDPQGGQSRAHRKREHQTEHSNPETTSHAPPLSTRRPSFSRPQTGPPPAPMPALLPTPAPSEIAQPTPRMAPRVVQETLDALDQSASEAVMLTPASRRSMETNGTVESWGTVSSRPRSPSSMISLNLANFDAPVIPLNAAAYESPVRHPTFPEMAQQGEEEEDEDDSTEVDTETEQLAPAPASNTRQRRHPDPPPLTHSHTQSPRSAQPRRRPQERSHTAAGYPTEQQWESQHPLSAPIQPPPGHGTRHTQALTIGEGPYHNPTLAYQPPPSAIRSASAAVPESGARQSSRNHRSRRDSQQHRSRHSGSQVPQQPSESTNHASNTRRRRVSFTAAPPANINASLSSLSLHAPQAGSSGGHPPGQARSDPSSMDSLNEAGYSTDVPYSGNALGLAISALDRDYAIAGGNRTGSRAGVVPLSQPRPVVPKTQFLRSFSHDTYGPPPGQ</sequence>